<organism evidence="1 2">
    <name type="scientific">Sphingosinicella soli</name>
    <dbReference type="NCBI Taxonomy" id="333708"/>
    <lineage>
        <taxon>Bacteria</taxon>
        <taxon>Pseudomonadati</taxon>
        <taxon>Pseudomonadota</taxon>
        <taxon>Alphaproteobacteria</taxon>
        <taxon>Sphingomonadales</taxon>
        <taxon>Sphingosinicellaceae</taxon>
        <taxon>Sphingosinicella</taxon>
    </lineage>
</organism>
<dbReference type="Pfam" id="PF09650">
    <property type="entry name" value="PHA_gran_rgn"/>
    <property type="match status" value="1"/>
</dbReference>
<evidence type="ECO:0000313" key="1">
    <source>
        <dbReference type="EMBL" id="MBB4630926.1"/>
    </source>
</evidence>
<evidence type="ECO:0008006" key="3">
    <source>
        <dbReference type="Google" id="ProtNLM"/>
    </source>
</evidence>
<name>A0A7W7AYX4_9SPHN</name>
<dbReference type="Proteomes" id="UP000566324">
    <property type="component" value="Unassembled WGS sequence"/>
</dbReference>
<comment type="caution">
    <text evidence="1">The sequence shown here is derived from an EMBL/GenBank/DDBJ whole genome shotgun (WGS) entry which is preliminary data.</text>
</comment>
<proteinExistence type="predicted"/>
<dbReference type="InterPro" id="IPR013433">
    <property type="entry name" value="PHA_gran_rgn"/>
</dbReference>
<dbReference type="EMBL" id="JACHNZ010000004">
    <property type="protein sequence ID" value="MBB4630926.1"/>
    <property type="molecule type" value="Genomic_DNA"/>
</dbReference>
<protein>
    <recommendedName>
        <fullName evidence="3">Polyhydroxyalkanoic acid system protein</fullName>
    </recommendedName>
</protein>
<reference evidence="1 2" key="1">
    <citation type="submission" date="2020-08" db="EMBL/GenBank/DDBJ databases">
        <title>Genomic Encyclopedia of Type Strains, Phase IV (KMG-IV): sequencing the most valuable type-strain genomes for metagenomic binning, comparative biology and taxonomic classification.</title>
        <authorList>
            <person name="Goeker M."/>
        </authorList>
    </citation>
    <scope>NUCLEOTIDE SEQUENCE [LARGE SCALE GENOMIC DNA]</scope>
    <source>
        <strain evidence="1 2">DSM 17328</strain>
    </source>
</reference>
<dbReference type="RefSeq" id="WP_184064697.1">
    <property type="nucleotide sequence ID" value="NZ_JACHNZ010000004.1"/>
</dbReference>
<sequence length="105" mass="11870">MAQPIRFDIPHRLGRAEARRRMDGGLDDLDRAMPFASRIDKTWQEDRLVVEVTAMGQVTTAHLDVGDDHVHVALALPGLLGMFGEKIAGFFRKRTTELLEDKSKR</sequence>
<keyword evidence="2" id="KW-1185">Reference proteome</keyword>
<gene>
    <name evidence="1" type="ORF">GGQ98_000531</name>
</gene>
<dbReference type="AlphaFoldDB" id="A0A7W7AYX4"/>
<accession>A0A7W7AYX4</accession>
<evidence type="ECO:0000313" key="2">
    <source>
        <dbReference type="Proteomes" id="UP000566324"/>
    </source>
</evidence>